<dbReference type="VEuPathDB" id="FungiDB:H257_17080"/>
<gene>
    <name evidence="2" type="ORF">DYB34_003533</name>
</gene>
<reference evidence="2 3" key="1">
    <citation type="submission" date="2018-08" db="EMBL/GenBank/DDBJ databases">
        <title>Aphanomyces genome sequencing and annotation.</title>
        <authorList>
            <person name="Minardi D."/>
            <person name="Oidtmann B."/>
            <person name="Van Der Giezen M."/>
            <person name="Studholme D.J."/>
        </authorList>
    </citation>
    <scope>NUCLEOTIDE SEQUENCE [LARGE SCALE GENOMIC DNA]</scope>
    <source>
        <strain evidence="2 3">Si</strain>
    </source>
</reference>
<dbReference type="InterPro" id="IPR018490">
    <property type="entry name" value="cNMP-bd_dom_sf"/>
</dbReference>
<comment type="caution">
    <text evidence="2">The sequence shown here is derived from an EMBL/GenBank/DDBJ whole genome shotgun (WGS) entry which is preliminary data.</text>
</comment>
<dbReference type="InterPro" id="IPR014710">
    <property type="entry name" value="RmlC-like_jellyroll"/>
</dbReference>
<evidence type="ECO:0000313" key="2">
    <source>
        <dbReference type="EMBL" id="RHY62650.1"/>
    </source>
</evidence>
<evidence type="ECO:0000256" key="1">
    <source>
        <dbReference type="SAM" id="MobiDB-lite"/>
    </source>
</evidence>
<name>A0A418C3E4_APHAT</name>
<dbReference type="SUPFAM" id="SSF51206">
    <property type="entry name" value="cAMP-binding domain-like"/>
    <property type="match status" value="1"/>
</dbReference>
<feature type="region of interest" description="Disordered" evidence="1">
    <location>
        <begin position="318"/>
        <end position="347"/>
    </location>
</feature>
<proteinExistence type="predicted"/>
<feature type="non-terminal residue" evidence="2">
    <location>
        <position position="3968"/>
    </location>
</feature>
<feature type="compositionally biased region" description="Low complexity" evidence="1">
    <location>
        <begin position="318"/>
        <end position="328"/>
    </location>
</feature>
<feature type="compositionally biased region" description="Low complexity" evidence="1">
    <location>
        <begin position="475"/>
        <end position="485"/>
    </location>
</feature>
<feature type="region of interest" description="Disordered" evidence="1">
    <location>
        <begin position="475"/>
        <end position="498"/>
    </location>
</feature>
<dbReference type="InterPro" id="IPR016024">
    <property type="entry name" value="ARM-type_fold"/>
</dbReference>
<protein>
    <submittedName>
        <fullName evidence="2">Uncharacterized protein</fullName>
    </submittedName>
</protein>
<dbReference type="EMBL" id="QUTB01004344">
    <property type="protein sequence ID" value="RHY62650.1"/>
    <property type="molecule type" value="Genomic_DNA"/>
</dbReference>
<dbReference type="SUPFAM" id="SSF48371">
    <property type="entry name" value="ARM repeat"/>
    <property type="match status" value="3"/>
</dbReference>
<organism evidence="2 3">
    <name type="scientific">Aphanomyces astaci</name>
    <name type="common">Crayfish plague agent</name>
    <dbReference type="NCBI Taxonomy" id="112090"/>
    <lineage>
        <taxon>Eukaryota</taxon>
        <taxon>Sar</taxon>
        <taxon>Stramenopiles</taxon>
        <taxon>Oomycota</taxon>
        <taxon>Saprolegniomycetes</taxon>
        <taxon>Saprolegniales</taxon>
        <taxon>Verrucalvaceae</taxon>
        <taxon>Aphanomyces</taxon>
    </lineage>
</organism>
<dbReference type="Gene3D" id="2.60.120.10">
    <property type="entry name" value="Jelly Rolls"/>
    <property type="match status" value="1"/>
</dbReference>
<accession>A0A418C3E4</accession>
<sequence>MHPTRKQFVRSLEVHLGQQSTETLEDIASYQKLTWRSICVESVTVSPNVSPRKTATRRAVNVQSKRTLDVMSTATLSDLRVVLSIMVGGNAHPRSIPSTAGGMSATSPTHKPTNGDVDFAFCRNNDITHIIPVLDEQSITVQDIVQQGNVVYVLYMSTKKQKSPLIKPRRLHSAASSASGLDEPPTFAITNTFSGYSLNADIFLRGDGLSMSLKDIVDTRTSVAAVELNADNGAVHVSLNAQELGEIVGFSDDTLLIMMSNSKNQRTILQKLLAKMTLHVDEATKLVHVTFPSDAVTAPSPLIAIQKVPSMRKSVVPSVALPPSSLKKQSTPPQLDPIEERPPTAVPAVSTRHVHAPFIASSTKPELEHSSTKLLKQADNVALEQPEGSTSAAPSSPTVAPPLTSDFDKAFLAVLDFFTASAPATYSLVAYDELVLSFGVEASGCVSKMSKYLLHARDALKKVLLHCIIQHANNNNNNHHTSHSTTGRRSLGASPTVGREDADDMATLLRYLWRGLGHCVWREVRDEIFARCRLDPMTRLGVLQSKLGNPEAFSGFKDEPDRAYADEVTVAVHCVLLCLEPHDVISIDATSVWKLVQILGLVEFKTFRKTLKRIESFCRNRVLPPHVRRRLMTWMALPAFVSVVDRKDESLYGVSLLRKLVAIVVDATDLDLVQPSRLAECLNLVSATKVSTTVHGITGDLVKICHKWVELHYHHHPPTTTSILVPEFQTMVKNMDEIRCAHIEGTCTLVANQDTAAMPMAFRWYLPPIASTSQDRYFFVGEHDAALEFTFVYTSTSAPVQVQFNTMGEPTLALDVLDRLLLCALSTWYSVTSRPNEAASHGDIAVGFGINFCLFSALDSLGNGWYLEDVLKAASIDKIGLGSGVSEDGTRAVLVLRLYGVAWRKATHIVMKEPIHFLLWLKYMAEDELHHAVRLGAMCICELLLSKDTCKSILPLVTMKTATSLTLPLGLAADVYEMLVLSWYCLYNLLASQSHAHYMAGLMSQPTIHNTTDDNDGDMVELLAKMTLDVHQPVRVLDLAQRILLECLLHPLLGTPLRIARLFPRISDNQLGFRRSSKPAPHGDMSISPVKCVHLLSLDILGKLAIAVDTLMANSPAWSSDLDTLQLRFLCVLATTGGGMWLSKNVAVVSLVVACIHNSKSSPLVCLLGGRVLQTLSCVLSSDQDPRSVPTDAQTQRQLIHSIGSCVHFHNDKVGNAVAICAISAIANLFPVAPWGHWCFEALQSLFQCASTPSWSSYLHCMVPSAPLDRICHLLSEQHQAVQKCYCKGAMDGSARRRIVRKTACTFTASILQLVVQPPTSLSHVEYIRKAKAKKIQQSLLKWMYVKRKTRGFLPAAIQYLKCPWCCPVSSCLATLLVMACGFQVDANTRKPSKLSGVTPAFQLSLFQFLNQLWHHRELVVHASNDLKIPFTYLVFSSHSDADIRFEALKSLSLVTWHYPPVIHFISPAIVKALWGASYFGAVGGTWIEDVLHKSLDSYRKCIGQHLPEIQNALNFFALSNELDEALCVAFILVQNVLLNIPVGDYFKFNVPVNDFVAVLAFKNVRVKAGLCGVLWAMALREDGRSSICSSSDCTSLLLALTMSVFNSFTGTSDTSSSVDLHMLLYNGLGALACMALDPKLLRELMQAKANEPACALAAWIKTKRSQHHNHRHHPTTASVDMDCSYFGGMESLLTTPDMPSHVRTRMKQLKVMHEYGVGPELGFRAVAISSLDDKFHSTRLLATLLLVVETKLTSEWQMLLASFAFVSNTTLSMFLCAVLPTLLRLDKGRASVIPPNVIQSLCAIITREKATAALQSHAIHALGHLSVLSSAAKKEIEGLELCKNISKLPPAVQSEVVHMIALSTKNPASGPTIIHESQVYDVVGAVIQRRDRVKELNASLETAVVKYFRRPVELVQLYSAVNIAPSTVNFPLTILQLLGEVLHEMPHLQQRMLKDAQELTLELSQTLRKWTCHPLIDDITAILVAVLSNQPTHTDFNHVISNLLHEERGVVHMLLHFLSNCDTLKRSTTIQALTLLQQLFTASESALSFLQTFSSNEKTCGFLSVLHVLMNWPDHHHSDFSTLAFGVLHSMLKSTENRKLLLAKLVPDNPMHPDRSTDAAFTKYMLEVWSYISLKDKATRVTDRPKLMGLCLLASQVLCDLCYEVRRSCPNESSSFVSILFGGESIYVSHSTLSHIVQTAALAHLAGNENIRHSKDMMHFVDAATSRSITNESHVGIQFNLLHIYNAVLCVPALFRQIVYRQNVFTTANVDKPMLSLLGQYIAHPHNFELRWVAAEFAGKFCVEATLAIEKAFLAQSAVHTDTDVPLPLLRGRRLVHELLSTLLTLVGCETSPFETHHVARFIIQTIHILRQGSSKQPIIAPAMMAQLVVAIEHARGAKLSSLLHLLEALVNVSSEYKAHLLALHLTHALATCLTGATESNHKDHDTLSCLTFVASLLRHDTSVHTFIVQDKRLLRHIFSLLQLRLTFNPDLNCMSLSSPNDDTSAMAVLVAAANVLLMVSSTNQEACVLFHDLELDLPQSNQVTSPITTTDVSLPNDRPILRTILDLLLASADSNNDPLVLSLLGICLHLAEANGIYVVVRLCGHGGILVLFDLMFHECVDIKHKSVQLLRLLILQSEKNVLPAPPKLLILHQSAMTQSAAKLDRYASKSIRSLAPSPSRRPTAVHKTGKPLPPSHLIDDIDTVPVESVALILGRIVFGGLFPMYGRRLEDLTLGSHATQLDYIWLEDMLRRLVVFGLLTPAELQVVSRRMTIQRFLPHRTILTDPGLHVITSGKVHWHLATTNQEVSCTLEKGCIVGMSTCDEGRNSSESAVTMCAVVTLVLSKHDLDHVLPRPIQAKLKAAICHVSTAFSSNHQATGTTQTSYLALLRRKAMAGLQQKQPQYDNQPSTTVDDVCDLVASMCSALSKESSSRVNVVDPSLVYLMHSVLSLQPTSSSHHSMILLRLGRSRGADGAAFVAHATWGMPPSATDGDIPFLNRAIYVLVQFASYHCSEKAACSRSSSKCHCTLTARRIILQHIRLPLFRDTMLLMETSPIRIDHDNVFALCCHLWTSQRGMPLAQYFSTLPHRLLHSFFRDAVHFAHESAFARRFLHKACRTWHVRGVVACLTADPLISSLPWLSQQLKLLDQPAQLESLGAVGCLICIATCSCTTTTNATLISTVYDQLMYHITTTLNTLCLGLESTPVKIQLRAARALSMLCSISCPSKAEPLRSSVRGHATLLQTLVRIYANTSHTLAFTTCAACSMQSTVVPCFRYEAHLPYGLKSLVFNIANTLGFVLWPSGDSASLDLLHPTMRYIHLLLEVPALDTSLQETMTSLCKLWRTMVACIDHNEMAYALLQSLEIAHRQEHSFGMRSLLPLVTALPLLTSSQQNTLTNNLRLTLVELIMAIMAVPCWNTQHLCANALVHLSQCECCVRALSCDQHTMQISHLLVRGVGLHSLLTVSAALCRSKSTRHRLLSYPHYTDVLISFLPRLQRHASLVNAGYILWKLWKAIPPELTSQSSFKPVAPLFFNLLDETVAWVETEDDSRARVTCGAGVLAQVLAASMTCRCIESTWLHHVVRLCWSHLSRMHREPKQLVQLLRCMNLIFQQGSNEYVCGVPVTSEQIAGLIEIASSYEDLGSSKLHAEVATFATIVLQHHGNRHVLRTVVGGSKVWATFLPAMFGQPRHNQYLAGRLAFELCRGHLENSVAFVQNGLLVAADNVLSDLTSLDGQSSIRIADCLACVIGRVVLFAESRQHKQTVVQTCGFRHLIDMLIQNQQVETSSIHHHRTPPWVHLVCSAFRAMNRLVRVFPQTRFDFYPAILCDRLVPWLVPHRQAFAAYCTALRLTFSSTLEPKAADACHEMVLHQLMAALATETMSAASRKVAWRLVSALASRVFVEIDSHVMIEIIDHEVHMTPLGIVQALGQCRLSAPLVLLGYVSIELHTNMTFQRLHRWIAIAAFA</sequence>
<dbReference type="Proteomes" id="UP000283543">
    <property type="component" value="Unassembled WGS sequence"/>
</dbReference>
<evidence type="ECO:0000313" key="3">
    <source>
        <dbReference type="Proteomes" id="UP000283543"/>
    </source>
</evidence>